<evidence type="ECO:0000313" key="2">
    <source>
        <dbReference type="Proteomes" id="UP001153269"/>
    </source>
</evidence>
<name>A0A9N7TMW2_PLEPL</name>
<protein>
    <submittedName>
        <fullName evidence="1">Uncharacterized protein</fullName>
    </submittedName>
</protein>
<reference evidence="1" key="1">
    <citation type="submission" date="2020-03" db="EMBL/GenBank/DDBJ databases">
        <authorList>
            <person name="Weist P."/>
        </authorList>
    </citation>
    <scope>NUCLEOTIDE SEQUENCE</scope>
</reference>
<dbReference type="AlphaFoldDB" id="A0A9N7TMW2"/>
<evidence type="ECO:0000313" key="1">
    <source>
        <dbReference type="EMBL" id="CAB1415882.1"/>
    </source>
</evidence>
<organism evidence="1 2">
    <name type="scientific">Pleuronectes platessa</name>
    <name type="common">European plaice</name>
    <dbReference type="NCBI Taxonomy" id="8262"/>
    <lineage>
        <taxon>Eukaryota</taxon>
        <taxon>Metazoa</taxon>
        <taxon>Chordata</taxon>
        <taxon>Craniata</taxon>
        <taxon>Vertebrata</taxon>
        <taxon>Euteleostomi</taxon>
        <taxon>Actinopterygii</taxon>
        <taxon>Neopterygii</taxon>
        <taxon>Teleostei</taxon>
        <taxon>Neoteleostei</taxon>
        <taxon>Acanthomorphata</taxon>
        <taxon>Carangaria</taxon>
        <taxon>Pleuronectiformes</taxon>
        <taxon>Pleuronectoidei</taxon>
        <taxon>Pleuronectidae</taxon>
        <taxon>Pleuronectes</taxon>
    </lineage>
</organism>
<proteinExistence type="predicted"/>
<gene>
    <name evidence="1" type="ORF">PLEPLA_LOCUS3600</name>
</gene>
<sequence>MQLTGRILQETDETSPLILDLPRCFSLGRRTNSYLLPARCRGRAERASADPPLDGNICTACQVKVPLETT</sequence>
<dbReference type="EMBL" id="CADEAL010000179">
    <property type="protein sequence ID" value="CAB1415882.1"/>
    <property type="molecule type" value="Genomic_DNA"/>
</dbReference>
<comment type="caution">
    <text evidence="1">The sequence shown here is derived from an EMBL/GenBank/DDBJ whole genome shotgun (WGS) entry which is preliminary data.</text>
</comment>
<dbReference type="Proteomes" id="UP001153269">
    <property type="component" value="Unassembled WGS sequence"/>
</dbReference>
<accession>A0A9N7TMW2</accession>
<keyword evidence="2" id="KW-1185">Reference proteome</keyword>